<keyword evidence="7" id="KW-1185">Reference proteome</keyword>
<feature type="transmembrane region" description="Helical" evidence="4">
    <location>
        <begin position="12"/>
        <end position="32"/>
    </location>
</feature>
<dbReference type="InterPro" id="IPR036640">
    <property type="entry name" value="ABC1_TM_sf"/>
</dbReference>
<dbReference type="GO" id="GO:0140359">
    <property type="term" value="F:ABC-type transporter activity"/>
    <property type="evidence" value="ECO:0007669"/>
    <property type="project" value="InterPro"/>
</dbReference>
<evidence type="ECO:0000313" key="6">
    <source>
        <dbReference type="EMBL" id="KAF9733847.1"/>
    </source>
</evidence>
<dbReference type="InterPro" id="IPR011527">
    <property type="entry name" value="ABC1_TM_dom"/>
</dbReference>
<proteinExistence type="predicted"/>
<dbReference type="Gene3D" id="1.20.1560.10">
    <property type="entry name" value="ABC transporter type 1, transmembrane domain"/>
    <property type="match status" value="1"/>
</dbReference>
<keyword evidence="2 4" id="KW-1133">Transmembrane helix</keyword>
<dbReference type="Proteomes" id="UP000756921">
    <property type="component" value="Unassembled WGS sequence"/>
</dbReference>
<name>A0A9P6GDQ2_9PLEO</name>
<dbReference type="GO" id="GO:0005524">
    <property type="term" value="F:ATP binding"/>
    <property type="evidence" value="ECO:0007669"/>
    <property type="project" value="InterPro"/>
</dbReference>
<comment type="caution">
    <text evidence="6">The sequence shown here is derived from an EMBL/GenBank/DDBJ whole genome shotgun (WGS) entry which is preliminary data.</text>
</comment>
<evidence type="ECO:0000256" key="4">
    <source>
        <dbReference type="SAM" id="Phobius"/>
    </source>
</evidence>
<evidence type="ECO:0000313" key="7">
    <source>
        <dbReference type="Proteomes" id="UP000756921"/>
    </source>
</evidence>
<accession>A0A9P6GDQ2</accession>
<sequence>MQISYLAFLDYAYAPAIVLGYFLALVFGLCTRQQAITMRPKKRSLSTLFMFVIGLSYALEALFIVYQRQPDERRPALQHTIFRIATVAPIWMILAVYLYMTECLRWNPYVGVFILGFLFESIATALSFATRRYSDTVSLCLSVVRSMAALALSIIGTIFMASYTAERYSDEEAQPLLEHSNADTPRRRLTQPSNWIEYLQSFAIFMPHLLPWHDPKILVCLALRLVVALLNRALNVAIPWQLGTAIDKLISGPGTLPWKEIVFWTTGLLLDSSLGFNALDRLASNYIQNSSYKQVSKLAMGHIMKLSFEFHSSKNTGEILKAIDQAGSLNSLVELVIFQILPIVFDSIIAMVYVTHLFDIRLTLAIFSISTT</sequence>
<dbReference type="SUPFAM" id="SSF90123">
    <property type="entry name" value="ABC transporter transmembrane region"/>
    <property type="match status" value="1"/>
</dbReference>
<protein>
    <submittedName>
        <fullName evidence="6">ABC transporter</fullName>
    </submittedName>
</protein>
<dbReference type="AlphaFoldDB" id="A0A9P6GDQ2"/>
<gene>
    <name evidence="6" type="ORF">PMIN01_08190</name>
</gene>
<dbReference type="OrthoDB" id="6500128at2759"/>
<evidence type="ECO:0000256" key="1">
    <source>
        <dbReference type="ARBA" id="ARBA00022692"/>
    </source>
</evidence>
<feature type="transmembrane region" description="Helical" evidence="4">
    <location>
        <begin position="136"/>
        <end position="159"/>
    </location>
</feature>
<organism evidence="6 7">
    <name type="scientific">Paraphaeosphaeria minitans</name>
    <dbReference type="NCBI Taxonomy" id="565426"/>
    <lineage>
        <taxon>Eukaryota</taxon>
        <taxon>Fungi</taxon>
        <taxon>Dikarya</taxon>
        <taxon>Ascomycota</taxon>
        <taxon>Pezizomycotina</taxon>
        <taxon>Dothideomycetes</taxon>
        <taxon>Pleosporomycetidae</taxon>
        <taxon>Pleosporales</taxon>
        <taxon>Massarineae</taxon>
        <taxon>Didymosphaeriaceae</taxon>
        <taxon>Paraphaeosphaeria</taxon>
    </lineage>
</organism>
<dbReference type="EMBL" id="WJXW01000008">
    <property type="protein sequence ID" value="KAF9733847.1"/>
    <property type="molecule type" value="Genomic_DNA"/>
</dbReference>
<dbReference type="Pfam" id="PF00664">
    <property type="entry name" value="ABC_membrane"/>
    <property type="match status" value="1"/>
</dbReference>
<feature type="transmembrane region" description="Helical" evidence="4">
    <location>
        <begin position="44"/>
        <end position="66"/>
    </location>
</feature>
<reference evidence="6" key="1">
    <citation type="journal article" date="2020" name="Mol. Plant Microbe Interact.">
        <title>Genome Sequence of the Biocontrol Agent Coniothyrium minitans strain Conio (IMI 134523).</title>
        <authorList>
            <person name="Patel D."/>
            <person name="Shittu T.A."/>
            <person name="Baroncelli R."/>
            <person name="Muthumeenakshi S."/>
            <person name="Osborne T.H."/>
            <person name="Janganan T.K."/>
            <person name="Sreenivasaprasad S."/>
        </authorList>
    </citation>
    <scope>NUCLEOTIDE SEQUENCE</scope>
    <source>
        <strain evidence="6">Conio</strain>
    </source>
</reference>
<feature type="transmembrane region" description="Helical" evidence="4">
    <location>
        <begin position="112"/>
        <end position="130"/>
    </location>
</feature>
<evidence type="ECO:0000256" key="2">
    <source>
        <dbReference type="ARBA" id="ARBA00022989"/>
    </source>
</evidence>
<evidence type="ECO:0000256" key="3">
    <source>
        <dbReference type="ARBA" id="ARBA00023136"/>
    </source>
</evidence>
<evidence type="ECO:0000259" key="5">
    <source>
        <dbReference type="PROSITE" id="PS50929"/>
    </source>
</evidence>
<keyword evidence="3 4" id="KW-0472">Membrane</keyword>
<dbReference type="GO" id="GO:0016020">
    <property type="term" value="C:membrane"/>
    <property type="evidence" value="ECO:0007669"/>
    <property type="project" value="InterPro"/>
</dbReference>
<keyword evidence="1 4" id="KW-0812">Transmembrane</keyword>
<feature type="transmembrane region" description="Helical" evidence="4">
    <location>
        <begin position="335"/>
        <end position="354"/>
    </location>
</feature>
<dbReference type="PROSITE" id="PS50929">
    <property type="entry name" value="ABC_TM1F"/>
    <property type="match status" value="1"/>
</dbReference>
<feature type="transmembrane region" description="Helical" evidence="4">
    <location>
        <begin position="81"/>
        <end position="100"/>
    </location>
</feature>
<feature type="domain" description="ABC transmembrane type-1" evidence="5">
    <location>
        <begin position="225"/>
        <end position="372"/>
    </location>
</feature>